<proteinExistence type="predicted"/>
<dbReference type="EMBL" id="MU069704">
    <property type="protein sequence ID" value="KAF5835463.1"/>
    <property type="molecule type" value="Genomic_DNA"/>
</dbReference>
<protein>
    <recommendedName>
        <fullName evidence="4">Encoded protein</fullName>
    </recommendedName>
</protein>
<gene>
    <name evidence="2" type="ORF">DUNSADRAFT_7352</name>
</gene>
<evidence type="ECO:0008006" key="4">
    <source>
        <dbReference type="Google" id="ProtNLM"/>
    </source>
</evidence>
<name>A0ABQ7GLJ3_DUNSA</name>
<dbReference type="Proteomes" id="UP000815325">
    <property type="component" value="Unassembled WGS sequence"/>
</dbReference>
<feature type="region of interest" description="Disordered" evidence="1">
    <location>
        <begin position="55"/>
        <end position="83"/>
    </location>
</feature>
<evidence type="ECO:0000313" key="2">
    <source>
        <dbReference type="EMBL" id="KAF5835463.1"/>
    </source>
</evidence>
<evidence type="ECO:0000313" key="3">
    <source>
        <dbReference type="Proteomes" id="UP000815325"/>
    </source>
</evidence>
<sequence>MGLVGFFFAHLRIQLGRDFSFMITCAGCGTRKCLEGQVRVRRCVGLAKLSERNRIPNLREGQGGPRPLRGRPRPPRPAGILSGRPCERSRMIFSCKAL</sequence>
<keyword evidence="3" id="KW-1185">Reference proteome</keyword>
<accession>A0ABQ7GLJ3</accession>
<reference evidence="2" key="1">
    <citation type="submission" date="2017-08" db="EMBL/GenBank/DDBJ databases">
        <authorList>
            <person name="Polle J.E."/>
            <person name="Barry K."/>
            <person name="Cushman J."/>
            <person name="Schmutz J."/>
            <person name="Tran D."/>
            <person name="Hathwaick L.T."/>
            <person name="Yim W.C."/>
            <person name="Jenkins J."/>
            <person name="Mckie-Krisberg Z.M."/>
            <person name="Prochnik S."/>
            <person name="Lindquist E."/>
            <person name="Dockter R.B."/>
            <person name="Adam C."/>
            <person name="Molina H."/>
            <person name="Bunkerborg J."/>
            <person name="Jin E."/>
            <person name="Buchheim M."/>
            <person name="Magnuson J."/>
        </authorList>
    </citation>
    <scope>NUCLEOTIDE SEQUENCE</scope>
    <source>
        <strain evidence="2">CCAP 19/18</strain>
    </source>
</reference>
<comment type="caution">
    <text evidence="2">The sequence shown here is derived from an EMBL/GenBank/DDBJ whole genome shotgun (WGS) entry which is preliminary data.</text>
</comment>
<evidence type="ECO:0000256" key="1">
    <source>
        <dbReference type="SAM" id="MobiDB-lite"/>
    </source>
</evidence>
<organism evidence="2 3">
    <name type="scientific">Dunaliella salina</name>
    <name type="common">Green alga</name>
    <name type="synonym">Protococcus salinus</name>
    <dbReference type="NCBI Taxonomy" id="3046"/>
    <lineage>
        <taxon>Eukaryota</taxon>
        <taxon>Viridiplantae</taxon>
        <taxon>Chlorophyta</taxon>
        <taxon>core chlorophytes</taxon>
        <taxon>Chlorophyceae</taxon>
        <taxon>CS clade</taxon>
        <taxon>Chlamydomonadales</taxon>
        <taxon>Dunaliellaceae</taxon>
        <taxon>Dunaliella</taxon>
    </lineage>
</organism>